<sequence length="51" mass="5592">MLGHISPSGESRWRGSGHDSVSGRVRERLGNVCQISERPVSLQSFSYKACS</sequence>
<dbReference type="AlphaFoldDB" id="A0A0E9P680"/>
<accession>A0A0E9P680</accession>
<evidence type="ECO:0000313" key="2">
    <source>
        <dbReference type="EMBL" id="JAG99988.1"/>
    </source>
</evidence>
<feature type="region of interest" description="Disordered" evidence="1">
    <location>
        <begin position="1"/>
        <end position="22"/>
    </location>
</feature>
<evidence type="ECO:0000256" key="1">
    <source>
        <dbReference type="SAM" id="MobiDB-lite"/>
    </source>
</evidence>
<reference evidence="2" key="1">
    <citation type="submission" date="2014-11" db="EMBL/GenBank/DDBJ databases">
        <authorList>
            <person name="Amaro Gonzalez C."/>
        </authorList>
    </citation>
    <scope>NUCLEOTIDE SEQUENCE</scope>
</reference>
<proteinExistence type="predicted"/>
<name>A0A0E9P680_ANGAN</name>
<organism evidence="2">
    <name type="scientific">Anguilla anguilla</name>
    <name type="common">European freshwater eel</name>
    <name type="synonym">Muraena anguilla</name>
    <dbReference type="NCBI Taxonomy" id="7936"/>
    <lineage>
        <taxon>Eukaryota</taxon>
        <taxon>Metazoa</taxon>
        <taxon>Chordata</taxon>
        <taxon>Craniata</taxon>
        <taxon>Vertebrata</taxon>
        <taxon>Euteleostomi</taxon>
        <taxon>Actinopterygii</taxon>
        <taxon>Neopterygii</taxon>
        <taxon>Teleostei</taxon>
        <taxon>Anguilliformes</taxon>
        <taxon>Anguillidae</taxon>
        <taxon>Anguilla</taxon>
    </lineage>
</organism>
<dbReference type="EMBL" id="GBXM01108588">
    <property type="protein sequence ID" value="JAG99988.1"/>
    <property type="molecule type" value="Transcribed_RNA"/>
</dbReference>
<reference evidence="2" key="2">
    <citation type="journal article" date="2015" name="Fish Shellfish Immunol.">
        <title>Early steps in the European eel (Anguilla anguilla)-Vibrio vulnificus interaction in the gills: Role of the RtxA13 toxin.</title>
        <authorList>
            <person name="Callol A."/>
            <person name="Pajuelo D."/>
            <person name="Ebbesson L."/>
            <person name="Teles M."/>
            <person name="MacKenzie S."/>
            <person name="Amaro C."/>
        </authorList>
    </citation>
    <scope>NUCLEOTIDE SEQUENCE</scope>
</reference>
<protein>
    <submittedName>
        <fullName evidence="2">Uncharacterized protein</fullName>
    </submittedName>
</protein>